<name>A0ABR4YLE2_9BACT</name>
<dbReference type="SUPFAM" id="SSF53328">
    <property type="entry name" value="Formyltransferase"/>
    <property type="match status" value="1"/>
</dbReference>
<protein>
    <recommendedName>
        <fullName evidence="4">Phosphoribosylglycinamide formyltransferase</fullName>
        <ecNumber evidence="4">2.1.2.2</ecNumber>
    </recommendedName>
    <alternativeName>
        <fullName evidence="4">5'-phosphoribosylglycinamide transformylase</fullName>
    </alternativeName>
    <alternativeName>
        <fullName evidence="4">GAR transformylase</fullName>
        <shortName evidence="4">GART</shortName>
    </alternativeName>
</protein>
<dbReference type="InterPro" id="IPR036477">
    <property type="entry name" value="Formyl_transf_N_sf"/>
</dbReference>
<feature type="binding site" evidence="4">
    <location>
        <begin position="19"/>
        <end position="21"/>
    </location>
    <ligand>
        <name>N(1)-(5-phospho-beta-D-ribosyl)glycinamide</name>
        <dbReference type="ChEBI" id="CHEBI:143788"/>
    </ligand>
</feature>
<sequence>MERNVGKGHRLAVFASGNGSNFEAIAAACADGRLDARVVLLVCDRPGAYVCERAARLGVETFAFRPKDYVSKEAYEQDIVRMLDERGVELVCLAGYMRILSRVMLDAYGGRIVNIHPSLLPAFKGAHAIRDAFEYGVKVYGVTVHYVNDELDGGKIIAQRAFDYTGADVQELEAMVHAVEHPLYVEAIAGLLAGRNR</sequence>
<accession>A0ABR4YLE2</accession>
<comment type="catalytic activity">
    <reaction evidence="4">
        <text>N(1)-(5-phospho-beta-D-ribosyl)glycinamide + (6R)-10-formyltetrahydrofolate = N(2)-formyl-N(1)-(5-phospho-beta-D-ribosyl)glycinamide + (6S)-5,6,7,8-tetrahydrofolate + H(+)</text>
        <dbReference type="Rhea" id="RHEA:15053"/>
        <dbReference type="ChEBI" id="CHEBI:15378"/>
        <dbReference type="ChEBI" id="CHEBI:57453"/>
        <dbReference type="ChEBI" id="CHEBI:143788"/>
        <dbReference type="ChEBI" id="CHEBI:147286"/>
        <dbReference type="ChEBI" id="CHEBI:195366"/>
        <dbReference type="EC" id="2.1.2.2"/>
    </reaction>
</comment>
<dbReference type="Gene3D" id="3.40.50.170">
    <property type="entry name" value="Formyl transferase, N-terminal domain"/>
    <property type="match status" value="1"/>
</dbReference>
<proteinExistence type="inferred from homology"/>
<dbReference type="EMBL" id="JRGF01000004">
    <property type="protein sequence ID" value="KHE42466.1"/>
    <property type="molecule type" value="Genomic_DNA"/>
</dbReference>
<dbReference type="PANTHER" id="PTHR43369">
    <property type="entry name" value="PHOSPHORIBOSYLGLYCINAMIDE FORMYLTRANSFERASE"/>
    <property type="match status" value="1"/>
</dbReference>
<evidence type="ECO:0000256" key="3">
    <source>
        <dbReference type="ARBA" id="ARBA00022755"/>
    </source>
</evidence>
<dbReference type="EC" id="2.1.2.2" evidence="4"/>
<keyword evidence="7" id="KW-1185">Reference proteome</keyword>
<dbReference type="Proteomes" id="UP000030889">
    <property type="component" value="Unassembled WGS sequence"/>
</dbReference>
<feature type="binding site" evidence="4">
    <location>
        <position position="114"/>
    </location>
    <ligand>
        <name>(6R)-10-formyltetrahydrofolate</name>
        <dbReference type="ChEBI" id="CHEBI:195366"/>
    </ligand>
</feature>
<dbReference type="InterPro" id="IPR004607">
    <property type="entry name" value="GART"/>
</dbReference>
<evidence type="ECO:0000259" key="5">
    <source>
        <dbReference type="Pfam" id="PF00551"/>
    </source>
</evidence>
<evidence type="ECO:0000256" key="1">
    <source>
        <dbReference type="ARBA" id="ARBA00005054"/>
    </source>
</evidence>
<keyword evidence="2 4" id="KW-0808">Transferase</keyword>
<dbReference type="Pfam" id="PF00551">
    <property type="entry name" value="Formyl_trans_N"/>
    <property type="match status" value="1"/>
</dbReference>
<comment type="function">
    <text evidence="4">Catalyzes the transfer of a formyl group from 10-formyltetrahydrofolate to 5-phospho-ribosyl-glycinamide (GAR), producing 5-phospho-ribosyl-N-formylglycinamide (FGAR) and tetrahydrofolate.</text>
</comment>
<comment type="pathway">
    <text evidence="1 4">Purine metabolism; IMP biosynthesis via de novo pathway; N(2)-formyl-N(1)-(5-phospho-D-ribosyl)glycinamide from N(1)-(5-phospho-D-ribosyl)glycinamide (10-formyl THF route): step 1/1.</text>
</comment>
<evidence type="ECO:0000313" key="6">
    <source>
        <dbReference type="EMBL" id="KHE42466.1"/>
    </source>
</evidence>
<feature type="domain" description="Formyl transferase N-terminal" evidence="5">
    <location>
        <begin position="10"/>
        <end position="188"/>
    </location>
</feature>
<comment type="caution">
    <text evidence="6">The sequence shown here is derived from an EMBL/GenBank/DDBJ whole genome shotgun (WGS) entry which is preliminary data.</text>
</comment>
<evidence type="ECO:0000313" key="7">
    <source>
        <dbReference type="Proteomes" id="UP000030889"/>
    </source>
</evidence>
<feature type="binding site" evidence="4">
    <location>
        <position position="72"/>
    </location>
    <ligand>
        <name>(6R)-10-formyltetrahydrofolate</name>
        <dbReference type="ChEBI" id="CHEBI:195366"/>
    </ligand>
</feature>
<keyword evidence="3 4" id="KW-0658">Purine biosynthesis</keyword>
<feature type="active site" description="Proton donor" evidence="4">
    <location>
        <position position="116"/>
    </location>
</feature>
<evidence type="ECO:0000256" key="4">
    <source>
        <dbReference type="HAMAP-Rule" id="MF_01930"/>
    </source>
</evidence>
<comment type="similarity">
    <text evidence="4">Belongs to the GART family.</text>
</comment>
<organism evidence="6 7">
    <name type="scientific">Alistipes inops</name>
    <dbReference type="NCBI Taxonomy" id="1501391"/>
    <lineage>
        <taxon>Bacteria</taxon>
        <taxon>Pseudomonadati</taxon>
        <taxon>Bacteroidota</taxon>
        <taxon>Bacteroidia</taxon>
        <taxon>Bacteroidales</taxon>
        <taxon>Rikenellaceae</taxon>
        <taxon>Alistipes</taxon>
    </lineage>
</organism>
<evidence type="ECO:0000256" key="2">
    <source>
        <dbReference type="ARBA" id="ARBA00022679"/>
    </source>
</evidence>
<gene>
    <name evidence="4" type="primary">purN</name>
    <name evidence="6" type="ORF">LG35_04365</name>
</gene>
<dbReference type="RefSeq" id="WP_035472685.1">
    <property type="nucleotide sequence ID" value="NZ_JRGF01000004.1"/>
</dbReference>
<dbReference type="CDD" id="cd08645">
    <property type="entry name" value="FMT_core_GART"/>
    <property type="match status" value="1"/>
</dbReference>
<reference evidence="6 7" key="1">
    <citation type="submission" date="2014-09" db="EMBL/GenBank/DDBJ databases">
        <title>Alistipes sp. 627, sp. nov., a novel member of the family Rikenellaceae isolated from human faeces.</title>
        <authorList>
            <person name="Shkoporov A.N."/>
            <person name="Chaplin A.V."/>
            <person name="Motuzova O.V."/>
            <person name="Kafarskaia L.I."/>
            <person name="Khokhlova E.V."/>
            <person name="Efimov B.A."/>
        </authorList>
    </citation>
    <scope>NUCLEOTIDE SEQUENCE [LARGE SCALE GENOMIC DNA]</scope>
    <source>
        <strain evidence="6 7">627</strain>
    </source>
</reference>
<dbReference type="PANTHER" id="PTHR43369:SF2">
    <property type="entry name" value="PHOSPHORIBOSYLGLYCINAMIDE FORMYLTRANSFERASE"/>
    <property type="match status" value="1"/>
</dbReference>
<feature type="binding site" evidence="4">
    <location>
        <begin position="97"/>
        <end position="100"/>
    </location>
    <ligand>
        <name>(6R)-10-formyltetrahydrofolate</name>
        <dbReference type="ChEBI" id="CHEBI:195366"/>
    </ligand>
</feature>
<dbReference type="InterPro" id="IPR002376">
    <property type="entry name" value="Formyl_transf_N"/>
</dbReference>
<dbReference type="NCBIfam" id="TIGR00639">
    <property type="entry name" value="PurN"/>
    <property type="match status" value="1"/>
</dbReference>
<dbReference type="HAMAP" id="MF_01930">
    <property type="entry name" value="PurN"/>
    <property type="match status" value="1"/>
</dbReference>
<feature type="site" description="Raises pKa of active site His" evidence="4">
    <location>
        <position position="152"/>
    </location>
</feature>